<dbReference type="OrthoDB" id="9812878at2"/>
<dbReference type="PANTHER" id="PTHR30429:SF3">
    <property type="entry name" value="LIPOPROTEIN"/>
    <property type="match status" value="1"/>
</dbReference>
<dbReference type="RefSeq" id="WP_154730764.1">
    <property type="nucleotide sequence ID" value="NZ_SZYE01000192.1"/>
</dbReference>
<evidence type="ECO:0000256" key="5">
    <source>
        <dbReference type="ARBA" id="ARBA00023139"/>
    </source>
</evidence>
<proteinExistence type="inferred from homology"/>
<dbReference type="SUPFAM" id="SSF53850">
    <property type="entry name" value="Periplasmic binding protein-like II"/>
    <property type="match status" value="1"/>
</dbReference>
<keyword evidence="3 7" id="KW-0732">Signal</keyword>
<dbReference type="PANTHER" id="PTHR30429">
    <property type="entry name" value="D-METHIONINE-BINDING LIPOPROTEIN METQ"/>
    <property type="match status" value="1"/>
</dbReference>
<keyword evidence="5" id="KW-0564">Palmitate</keyword>
<keyword evidence="4" id="KW-0472">Membrane</keyword>
<evidence type="ECO:0000256" key="6">
    <source>
        <dbReference type="ARBA" id="ARBA00023288"/>
    </source>
</evidence>
<dbReference type="PROSITE" id="PS51257">
    <property type="entry name" value="PROKAR_LIPOPROTEIN"/>
    <property type="match status" value="1"/>
</dbReference>
<dbReference type="Proteomes" id="UP000308121">
    <property type="component" value="Unassembled WGS sequence"/>
</dbReference>
<feature type="chain" id="PRO_5039424177" evidence="7">
    <location>
        <begin position="27"/>
        <end position="299"/>
    </location>
</feature>
<organism evidence="8 9">
    <name type="scientific">Cellulomonas hominis</name>
    <dbReference type="NCBI Taxonomy" id="156981"/>
    <lineage>
        <taxon>Bacteria</taxon>
        <taxon>Bacillati</taxon>
        <taxon>Actinomycetota</taxon>
        <taxon>Actinomycetes</taxon>
        <taxon>Micrococcales</taxon>
        <taxon>Cellulomonadaceae</taxon>
        <taxon>Cellulomonas</taxon>
    </lineage>
</organism>
<name>A0A7Z8NPM2_9CELL</name>
<comment type="caution">
    <text evidence="8">The sequence shown here is derived from an EMBL/GenBank/DDBJ whole genome shotgun (WGS) entry which is preliminary data.</text>
</comment>
<protein>
    <submittedName>
        <fullName evidence="8">Methionine ABC transporter substrate-binding protein</fullName>
    </submittedName>
</protein>
<reference evidence="8 9" key="1">
    <citation type="submission" date="2019-05" db="EMBL/GenBank/DDBJ databases">
        <title>Genome sequence of Cellulomonas hominis strain CS1.</title>
        <authorList>
            <person name="Belmont J."/>
            <person name="Maclea K.S."/>
        </authorList>
    </citation>
    <scope>NUCLEOTIDE SEQUENCE [LARGE SCALE GENOMIC DNA]</scope>
    <source>
        <strain evidence="8 9">CS1</strain>
    </source>
</reference>
<dbReference type="AlphaFoldDB" id="A0A7Z8NPM2"/>
<dbReference type="GO" id="GO:0016020">
    <property type="term" value="C:membrane"/>
    <property type="evidence" value="ECO:0007669"/>
    <property type="project" value="UniProtKB-SubCell"/>
</dbReference>
<keyword evidence="6" id="KW-0449">Lipoprotein</keyword>
<comment type="similarity">
    <text evidence="2">Belongs to the NlpA lipoprotein family.</text>
</comment>
<feature type="signal peptide" evidence="7">
    <location>
        <begin position="1"/>
        <end position="26"/>
    </location>
</feature>
<sequence length="299" mass="31843">MKRRLTAALAALAVAALAACSGGEPAAAPTTADPDNPVTVRVGVTDKSKAYWTTFIDLAAEEGIDVELVNFTDYTQPNTVLSEGQLELNQFQHLLFLANYNVSADDDLAPIGATVIYQLGLYTTKGYTSPDEIPDGGEVAIPNDPTNQARALLVLQSAGLISLKDGGNALSTPAEIDQAASRVKVVPVDANQTAIQLQDLDAAVVNNNFAADAGIDPTTAIYSDLEDTDTARPYVNIWVARAEDADNPVYAELVEIYHRDEVIGQLLEENQGTAVEQDLTPEELQTSLTELEDQVRAAG</sequence>
<evidence type="ECO:0000256" key="2">
    <source>
        <dbReference type="ARBA" id="ARBA00008973"/>
    </source>
</evidence>
<dbReference type="InterPro" id="IPR004872">
    <property type="entry name" value="Lipoprotein_NlpA"/>
</dbReference>
<accession>A0A7Z8NPM2</accession>
<evidence type="ECO:0000256" key="3">
    <source>
        <dbReference type="ARBA" id="ARBA00022729"/>
    </source>
</evidence>
<evidence type="ECO:0000313" key="9">
    <source>
        <dbReference type="Proteomes" id="UP000308121"/>
    </source>
</evidence>
<evidence type="ECO:0000256" key="1">
    <source>
        <dbReference type="ARBA" id="ARBA00004635"/>
    </source>
</evidence>
<dbReference type="Gene3D" id="3.40.190.10">
    <property type="entry name" value="Periplasmic binding protein-like II"/>
    <property type="match status" value="2"/>
</dbReference>
<dbReference type="EMBL" id="SZYE01000192">
    <property type="protein sequence ID" value="TKR22398.1"/>
    <property type="molecule type" value="Genomic_DNA"/>
</dbReference>
<comment type="subcellular location">
    <subcellularLocation>
        <location evidence="1">Membrane</location>
        <topology evidence="1">Lipid-anchor</topology>
    </subcellularLocation>
</comment>
<evidence type="ECO:0000256" key="4">
    <source>
        <dbReference type="ARBA" id="ARBA00023136"/>
    </source>
</evidence>
<gene>
    <name evidence="8" type="ORF">FA014_16670</name>
</gene>
<dbReference type="Pfam" id="PF03180">
    <property type="entry name" value="Lipoprotein_9"/>
    <property type="match status" value="1"/>
</dbReference>
<evidence type="ECO:0000256" key="7">
    <source>
        <dbReference type="SAM" id="SignalP"/>
    </source>
</evidence>
<evidence type="ECO:0000313" key="8">
    <source>
        <dbReference type="EMBL" id="TKR22398.1"/>
    </source>
</evidence>